<dbReference type="HOGENOM" id="CLU_130297_2_0_6"/>
<dbReference type="Pfam" id="PF04985">
    <property type="entry name" value="Phage_tube"/>
    <property type="match status" value="1"/>
</dbReference>
<name>G3IRF8_METTV</name>
<evidence type="ECO:0000313" key="1">
    <source>
        <dbReference type="EMBL" id="EGW22169.1"/>
    </source>
</evidence>
<protein>
    <submittedName>
        <fullName evidence="1">Phage major tail tube protein</fullName>
    </submittedName>
</protein>
<dbReference type="OrthoDB" id="3078668at2"/>
<dbReference type="EMBL" id="JH109152">
    <property type="protein sequence ID" value="EGW22169.1"/>
    <property type="molecule type" value="Genomic_DNA"/>
</dbReference>
<gene>
    <name evidence="1" type="ORF">Mettu_0970</name>
</gene>
<dbReference type="eggNOG" id="COG3498">
    <property type="taxonomic scope" value="Bacteria"/>
</dbReference>
<proteinExistence type="predicted"/>
<dbReference type="RefSeq" id="WP_006890144.1">
    <property type="nucleotide sequence ID" value="NZ_JH109152.1"/>
</dbReference>
<dbReference type="NCBIfam" id="TIGR01611">
    <property type="entry name" value="tail_tube"/>
    <property type="match status" value="1"/>
</dbReference>
<dbReference type="AlphaFoldDB" id="G3IRF8"/>
<organism evidence="1 2">
    <name type="scientific">Methylobacter tundripaludum (strain ATCC BAA-1195 / DSM 17260 / SV96)</name>
    <dbReference type="NCBI Taxonomy" id="697282"/>
    <lineage>
        <taxon>Bacteria</taxon>
        <taxon>Pseudomonadati</taxon>
        <taxon>Pseudomonadota</taxon>
        <taxon>Gammaproteobacteria</taxon>
        <taxon>Methylococcales</taxon>
        <taxon>Methylococcaceae</taxon>
        <taxon>Methylobacter</taxon>
    </lineage>
</organism>
<reference evidence="1 2" key="1">
    <citation type="submission" date="2011-06" db="EMBL/GenBank/DDBJ databases">
        <title>Genomic sequence of Methylobacter tundripaludum SV96.</title>
        <authorList>
            <consortium name="US DOE Joint Genome Institute"/>
            <person name="Lucas S."/>
            <person name="Han J."/>
            <person name="Lapidus A."/>
            <person name="Cheng J.-F."/>
            <person name="Goodwin L."/>
            <person name="Pitluck S."/>
            <person name="Held B."/>
            <person name="Detter J.C."/>
            <person name="Han C."/>
            <person name="Tapia R."/>
            <person name="Land M."/>
            <person name="Hauser L."/>
            <person name="Kyrpides N."/>
            <person name="Ivanova N."/>
            <person name="Ovchinnikova G."/>
            <person name="Pagani I."/>
            <person name="Klotz M.G."/>
            <person name="Dispirito A.A."/>
            <person name="Murrell J.C."/>
            <person name="Dunfield P."/>
            <person name="Kalyuzhnaya M.G."/>
            <person name="Svenning M."/>
            <person name="Trotsenko Y.A."/>
            <person name="Stein L.Y."/>
            <person name="Woyke T."/>
        </authorList>
    </citation>
    <scope>NUCLEOTIDE SEQUENCE [LARGE SCALE GENOMIC DNA]</scope>
    <source>
        <strain evidence="2">ATCC BAA-1195 / DSM 17260 / SV96</strain>
    </source>
</reference>
<accession>G3IRF8</accession>
<keyword evidence="2" id="KW-1185">Reference proteome</keyword>
<dbReference type="STRING" id="697282.Mettu_0970"/>
<evidence type="ECO:0000313" key="2">
    <source>
        <dbReference type="Proteomes" id="UP000004664"/>
    </source>
</evidence>
<dbReference type="InterPro" id="IPR006498">
    <property type="entry name" value="Tail_tube"/>
</dbReference>
<dbReference type="Proteomes" id="UP000004664">
    <property type="component" value="Unassembled WGS sequence"/>
</dbReference>
<sequence length="167" mass="18397">MLNDILKNLNLFVDGRGYAGNVEELNPPKLTMKTEEFRNGGMDAPVEVEMGMDKLEASFSLTKYDADVLKIFGLAPGNTKPLTFRGSLSGEDGVEKPVIIQMTGMLKEMDPGSWKPGDKANLKATVALRYYKHTINGEVVHEIDVPNMIRIVNGVDQLAVTRKNLGM</sequence>